<protein>
    <submittedName>
        <fullName evidence="6">Prephenate dehydrogenase/arogenate dehydrogenase family protein</fullName>
    </submittedName>
</protein>
<dbReference type="InterPro" id="IPR036291">
    <property type="entry name" value="NAD(P)-bd_dom_sf"/>
</dbReference>
<feature type="domain" description="Prephenate/arogenate dehydrogenase" evidence="5">
    <location>
        <begin position="1"/>
        <end position="277"/>
    </location>
</feature>
<dbReference type="GO" id="GO:0006571">
    <property type="term" value="P:tyrosine biosynthetic process"/>
    <property type="evidence" value="ECO:0007669"/>
    <property type="project" value="InterPro"/>
</dbReference>
<reference evidence="6 7" key="1">
    <citation type="journal article" date="2019" name="Int. J. Syst. Evol. Microbiol.">
        <title>Faecalibacillus intestinalis gen. nov., sp. nov. and Faecalibacillus faecis sp. nov., isolated from human faeces.</title>
        <authorList>
            <person name="Seo B."/>
            <person name="Jeon K."/>
            <person name="Baek I."/>
            <person name="Lee Y.M."/>
            <person name="Baek K."/>
            <person name="Ko G."/>
        </authorList>
    </citation>
    <scope>NUCLEOTIDE SEQUENCE [LARGE SCALE GENOMIC DNA]</scope>
    <source>
        <strain evidence="6 7">SNUG30099</strain>
    </source>
</reference>
<proteinExistence type="inferred from homology"/>
<dbReference type="InterPro" id="IPR003099">
    <property type="entry name" value="Prephen_DH"/>
</dbReference>
<dbReference type="EMBL" id="PYLQ01000016">
    <property type="protein sequence ID" value="PST39733.1"/>
    <property type="molecule type" value="Genomic_DNA"/>
</dbReference>
<dbReference type="InterPro" id="IPR046825">
    <property type="entry name" value="PDH_C"/>
</dbReference>
<dbReference type="Proteomes" id="UP000240974">
    <property type="component" value="Unassembled WGS sequence"/>
</dbReference>
<dbReference type="InterPro" id="IPR050812">
    <property type="entry name" value="Preph/Arog_dehydrog"/>
</dbReference>
<sequence length="277" mass="31016">MIITVVGLGVVGGSFVKALKGQGHEVYGVDVDEETLARAKADGCIKEGFVDGREIIKKSDMTIICLYPSLVLDYIKKHEFKKGSIITDAVGVKTHFLNEAIDLLKGKDVEFVSGHPMAGRENKGYLYASKEVFQGANYILIQHEENSKSAIAMMEQFVSNLGFHSVKIMSPQAHDEIISFTSQLPHVIAVSLIDSDNQKYDTGKYIGDSYRDLTRIANINEDLWTELFFTNKNNLLKSIQGFEDQLDILKKAIKEEDADTLKAMFIESSKRRKNLEK</sequence>
<dbReference type="RefSeq" id="WP_107030285.1">
    <property type="nucleotide sequence ID" value="NZ_PYLQ01000016.1"/>
</dbReference>
<feature type="coiled-coil region" evidence="4">
    <location>
        <begin position="232"/>
        <end position="259"/>
    </location>
</feature>
<dbReference type="Pfam" id="PF02153">
    <property type="entry name" value="PDH_N"/>
    <property type="match status" value="1"/>
</dbReference>
<evidence type="ECO:0000256" key="4">
    <source>
        <dbReference type="SAM" id="Coils"/>
    </source>
</evidence>
<gene>
    <name evidence="6" type="ORF">C7U54_10620</name>
</gene>
<evidence type="ECO:0000313" key="7">
    <source>
        <dbReference type="Proteomes" id="UP000240974"/>
    </source>
</evidence>
<evidence type="ECO:0000256" key="1">
    <source>
        <dbReference type="ARBA" id="ARBA00007964"/>
    </source>
</evidence>
<evidence type="ECO:0000259" key="5">
    <source>
        <dbReference type="PROSITE" id="PS51176"/>
    </source>
</evidence>
<dbReference type="GO" id="GO:0008977">
    <property type="term" value="F:prephenate dehydrogenase (NAD+) activity"/>
    <property type="evidence" value="ECO:0007669"/>
    <property type="project" value="InterPro"/>
</dbReference>
<dbReference type="PANTHER" id="PTHR21363">
    <property type="entry name" value="PREPHENATE DEHYDROGENASE"/>
    <property type="match status" value="1"/>
</dbReference>
<comment type="similarity">
    <text evidence="1">Belongs to the prephenate/arogenate dehydrogenase family.</text>
</comment>
<keyword evidence="7" id="KW-1185">Reference proteome</keyword>
<keyword evidence="4" id="KW-0175">Coiled coil</keyword>
<evidence type="ECO:0000256" key="3">
    <source>
        <dbReference type="ARBA" id="ARBA00029440"/>
    </source>
</evidence>
<dbReference type="Gene3D" id="1.10.3660.10">
    <property type="entry name" value="6-phosphogluconate dehydrogenase C-terminal like domain"/>
    <property type="match status" value="1"/>
</dbReference>
<keyword evidence="2" id="KW-0560">Oxidoreductase</keyword>
<dbReference type="Gene3D" id="3.40.50.720">
    <property type="entry name" value="NAD(P)-binding Rossmann-like Domain"/>
    <property type="match status" value="1"/>
</dbReference>
<dbReference type="PROSITE" id="PS51176">
    <property type="entry name" value="PDH_ADH"/>
    <property type="match status" value="1"/>
</dbReference>
<dbReference type="GO" id="GO:0004665">
    <property type="term" value="F:prephenate dehydrogenase (NADP+) activity"/>
    <property type="evidence" value="ECO:0007669"/>
    <property type="project" value="InterPro"/>
</dbReference>
<dbReference type="AlphaFoldDB" id="A0A2T3FWW4"/>
<dbReference type="GO" id="GO:0070403">
    <property type="term" value="F:NAD+ binding"/>
    <property type="evidence" value="ECO:0007669"/>
    <property type="project" value="InterPro"/>
</dbReference>
<evidence type="ECO:0000313" key="6">
    <source>
        <dbReference type="EMBL" id="PST39733.1"/>
    </source>
</evidence>
<dbReference type="InterPro" id="IPR046826">
    <property type="entry name" value="PDH_N"/>
</dbReference>
<dbReference type="SUPFAM" id="SSF48179">
    <property type="entry name" value="6-phosphogluconate dehydrogenase C-terminal domain-like"/>
    <property type="match status" value="1"/>
</dbReference>
<comment type="pathway">
    <text evidence="3">Amino-acid biosynthesis.</text>
</comment>
<dbReference type="Pfam" id="PF20463">
    <property type="entry name" value="PDH_C"/>
    <property type="match status" value="1"/>
</dbReference>
<dbReference type="PANTHER" id="PTHR21363:SF0">
    <property type="entry name" value="PREPHENATE DEHYDROGENASE [NADP(+)]"/>
    <property type="match status" value="1"/>
</dbReference>
<evidence type="ECO:0000256" key="2">
    <source>
        <dbReference type="ARBA" id="ARBA00023002"/>
    </source>
</evidence>
<accession>A0A2T3FWW4</accession>
<organism evidence="6 7">
    <name type="scientific">Faecalibacillus intestinalis</name>
    <dbReference type="NCBI Taxonomy" id="1982626"/>
    <lineage>
        <taxon>Bacteria</taxon>
        <taxon>Bacillati</taxon>
        <taxon>Bacillota</taxon>
        <taxon>Erysipelotrichia</taxon>
        <taxon>Erysipelotrichales</taxon>
        <taxon>Coprobacillaceae</taxon>
        <taxon>Faecalibacillus</taxon>
    </lineage>
</organism>
<comment type="caution">
    <text evidence="6">The sequence shown here is derived from an EMBL/GenBank/DDBJ whole genome shotgun (WGS) entry which is preliminary data.</text>
</comment>
<dbReference type="SUPFAM" id="SSF51735">
    <property type="entry name" value="NAD(P)-binding Rossmann-fold domains"/>
    <property type="match status" value="1"/>
</dbReference>
<dbReference type="InterPro" id="IPR008927">
    <property type="entry name" value="6-PGluconate_DH-like_C_sf"/>
</dbReference>
<name>A0A2T3FWW4_9FIRM</name>